<dbReference type="Proteomes" id="UP000324222">
    <property type="component" value="Unassembled WGS sequence"/>
</dbReference>
<accession>A0A5B7JZ02</accession>
<gene>
    <name evidence="1" type="ORF">E2C01_093756</name>
</gene>
<dbReference type="AlphaFoldDB" id="A0A5B7JZ02"/>
<evidence type="ECO:0000313" key="2">
    <source>
        <dbReference type="Proteomes" id="UP000324222"/>
    </source>
</evidence>
<keyword evidence="2" id="KW-1185">Reference proteome</keyword>
<dbReference type="EMBL" id="VSRR010113832">
    <property type="protein sequence ID" value="MPC98387.1"/>
    <property type="molecule type" value="Genomic_DNA"/>
</dbReference>
<evidence type="ECO:0000313" key="1">
    <source>
        <dbReference type="EMBL" id="MPC98387.1"/>
    </source>
</evidence>
<name>A0A5B7JZ02_PORTR</name>
<organism evidence="1 2">
    <name type="scientific">Portunus trituberculatus</name>
    <name type="common">Swimming crab</name>
    <name type="synonym">Neptunus trituberculatus</name>
    <dbReference type="NCBI Taxonomy" id="210409"/>
    <lineage>
        <taxon>Eukaryota</taxon>
        <taxon>Metazoa</taxon>
        <taxon>Ecdysozoa</taxon>
        <taxon>Arthropoda</taxon>
        <taxon>Crustacea</taxon>
        <taxon>Multicrustacea</taxon>
        <taxon>Malacostraca</taxon>
        <taxon>Eumalacostraca</taxon>
        <taxon>Eucarida</taxon>
        <taxon>Decapoda</taxon>
        <taxon>Pleocyemata</taxon>
        <taxon>Brachyura</taxon>
        <taxon>Eubrachyura</taxon>
        <taxon>Portunoidea</taxon>
        <taxon>Portunidae</taxon>
        <taxon>Portuninae</taxon>
        <taxon>Portunus</taxon>
    </lineage>
</organism>
<proteinExistence type="predicted"/>
<protein>
    <submittedName>
        <fullName evidence="1">Uncharacterized protein</fullName>
    </submittedName>
</protein>
<comment type="caution">
    <text evidence="1">The sequence shown here is derived from an EMBL/GenBank/DDBJ whole genome shotgun (WGS) entry which is preliminary data.</text>
</comment>
<sequence length="85" mass="10192">MIHTEPRDNLRNLEQYNLLQSYIPQSEWFPSRRYLSPALRAQGKWVPDHRHIPIPYCTPPTFTNDVWLVWLARNEGTLTDYDSKH</sequence>
<reference evidence="1 2" key="1">
    <citation type="submission" date="2019-05" db="EMBL/GenBank/DDBJ databases">
        <title>Another draft genome of Portunus trituberculatus and its Hox gene families provides insights of decapod evolution.</title>
        <authorList>
            <person name="Jeong J.-H."/>
            <person name="Song I."/>
            <person name="Kim S."/>
            <person name="Choi T."/>
            <person name="Kim D."/>
            <person name="Ryu S."/>
            <person name="Kim W."/>
        </authorList>
    </citation>
    <scope>NUCLEOTIDE SEQUENCE [LARGE SCALE GENOMIC DNA]</scope>
    <source>
        <tissue evidence="1">Muscle</tissue>
    </source>
</reference>